<dbReference type="GO" id="GO:0005524">
    <property type="term" value="F:ATP binding"/>
    <property type="evidence" value="ECO:0007669"/>
    <property type="project" value="UniProtKB-KW"/>
</dbReference>
<sequence>MQQLHLVRLIRERIARLGNKAALRTRQDGQWRAIGWRTLGQAMDYCAQALIRAGHQEKEMVGIYARNMPEWTQADLGILAARGVSVPIYPTSTLEQARYIVRDADIQILFVGEQPQFDQALQLIESGDIRLVIALDGTINLRGCQQACHFQTFLSSGNHLPSEQTLRERERRYAMDDLLTLIYTSGTTGEPKGVMLDFANIAACFQMHDGRLDLGEEDVSLCMLPLSHVFERAWSYYVLYCGAENVYIRDPQQVMSVLGEVKPTVMCSVPRLYEKAYAMIQAKVAEAPPLRRALFGWATRVGTRVVERRQQDKRVSPLLYGQLWLAERLVFRKLRARFGGRTRFLPVAGARLADDVNLFFQAMGLNLKYGYGMTETTATVCCYEESHFKLGSIGTLLPGIEVKLGENKELLVRSATVMRGYYKKPQATAEVMTDDGFLRTGDAGDIDAKGNIYFTERLKELMKTSNGKYVAPQVVEGTLGKDRFIEQIAIVADARHFVSALIVPCFESLEEYARSINLQYQCKTELLRHSKVVEFFEARIAELQQELAKFEQVKKFTLLPRAFSMELGELTPTMKLRRRIIEATYKQEIDAMYGVA</sequence>
<dbReference type="PANTHER" id="PTHR43272:SF33">
    <property type="entry name" value="AMP-BINDING DOMAIN-CONTAINING PROTEIN-RELATED"/>
    <property type="match status" value="1"/>
</dbReference>
<dbReference type="Pfam" id="PF23562">
    <property type="entry name" value="AMP-binding_C_3"/>
    <property type="match status" value="1"/>
</dbReference>
<evidence type="ECO:0000313" key="6">
    <source>
        <dbReference type="EMBL" id="MBZ6065313.1"/>
    </source>
</evidence>
<reference evidence="6 8" key="3">
    <citation type="submission" date="2021-09" db="EMBL/GenBank/DDBJ databases">
        <title>Aeromonas schubertii isolated from Asian sea bass.</title>
        <authorList>
            <person name="Pinpimai K."/>
        </authorList>
    </citation>
    <scope>NUCLEOTIDE SEQUENCE [LARGE SCALE GENOMIC DNA]</scope>
    <source>
        <strain evidence="6 8">CHULA2021a</strain>
    </source>
</reference>
<dbReference type="PANTHER" id="PTHR43272">
    <property type="entry name" value="LONG-CHAIN-FATTY-ACID--COA LIGASE"/>
    <property type="match status" value="1"/>
</dbReference>
<evidence type="ECO:0000259" key="4">
    <source>
        <dbReference type="Pfam" id="PF00501"/>
    </source>
</evidence>
<organism evidence="5 7">
    <name type="scientific">Aeromonas schubertii</name>
    <dbReference type="NCBI Taxonomy" id="652"/>
    <lineage>
        <taxon>Bacteria</taxon>
        <taxon>Pseudomonadati</taxon>
        <taxon>Pseudomonadota</taxon>
        <taxon>Gammaproteobacteria</taxon>
        <taxon>Aeromonadales</taxon>
        <taxon>Aeromonadaceae</taxon>
        <taxon>Aeromonas</taxon>
    </lineage>
</organism>
<keyword evidence="2" id="KW-0067">ATP-binding</keyword>
<accession>A0A0S2SN12</accession>
<dbReference type="PROSITE" id="PS00455">
    <property type="entry name" value="AMP_BINDING"/>
    <property type="match status" value="1"/>
</dbReference>
<evidence type="ECO:0000313" key="5">
    <source>
        <dbReference type="EMBL" id="ALP43081.1"/>
    </source>
</evidence>
<feature type="coiled-coil region" evidence="3">
    <location>
        <begin position="526"/>
        <end position="553"/>
    </location>
</feature>
<evidence type="ECO:0000313" key="7">
    <source>
        <dbReference type="Proteomes" id="UP000058114"/>
    </source>
</evidence>
<dbReference type="Proteomes" id="UP000058114">
    <property type="component" value="Chromosome"/>
</dbReference>
<dbReference type="InterPro" id="IPR000873">
    <property type="entry name" value="AMP-dep_synth/lig_dom"/>
</dbReference>
<dbReference type="EMBL" id="JAIRBT010000004">
    <property type="protein sequence ID" value="MBZ6065313.1"/>
    <property type="molecule type" value="Genomic_DNA"/>
</dbReference>
<protein>
    <submittedName>
        <fullName evidence="5 6">Long-chain-fatty-acid--CoA ligase</fullName>
    </submittedName>
</protein>
<reference evidence="7" key="1">
    <citation type="submission" date="2015-10" db="EMBL/GenBank/DDBJ databases">
        <title>Complete Genome Sequence of Aeromonas schubertii strain WL1483.</title>
        <authorList>
            <person name="Liu L."/>
        </authorList>
    </citation>
    <scope>NUCLEOTIDE SEQUENCE [LARGE SCALE GENOMIC DNA]</scope>
    <source>
        <strain evidence="7">WL1483</strain>
    </source>
</reference>
<proteinExistence type="predicted"/>
<dbReference type="STRING" id="652.WL1483_4908"/>
<dbReference type="InterPro" id="IPR042099">
    <property type="entry name" value="ANL_N_sf"/>
</dbReference>
<dbReference type="KEGG" id="asr:WL1483_4908"/>
<feature type="domain" description="AMP-dependent synthetase/ligase" evidence="4">
    <location>
        <begin position="11"/>
        <end position="422"/>
    </location>
</feature>
<evidence type="ECO:0000256" key="1">
    <source>
        <dbReference type="ARBA" id="ARBA00022741"/>
    </source>
</evidence>
<keyword evidence="1" id="KW-0547">Nucleotide-binding</keyword>
<evidence type="ECO:0000256" key="2">
    <source>
        <dbReference type="ARBA" id="ARBA00022840"/>
    </source>
</evidence>
<evidence type="ECO:0000313" key="8">
    <source>
        <dbReference type="Proteomes" id="UP000774958"/>
    </source>
</evidence>
<dbReference type="PATRIC" id="fig|652.5.peg.3601"/>
<name>A0A0S2SN12_9GAMM</name>
<dbReference type="AlphaFoldDB" id="A0A0S2SN12"/>
<dbReference type="InterPro" id="IPR020845">
    <property type="entry name" value="AMP-binding_CS"/>
</dbReference>
<keyword evidence="5" id="KW-0436">Ligase</keyword>
<dbReference type="Pfam" id="PF00501">
    <property type="entry name" value="AMP-binding"/>
    <property type="match status" value="1"/>
</dbReference>
<dbReference type="GO" id="GO:0016020">
    <property type="term" value="C:membrane"/>
    <property type="evidence" value="ECO:0007669"/>
    <property type="project" value="TreeGrafter"/>
</dbReference>
<keyword evidence="8" id="KW-1185">Reference proteome</keyword>
<reference evidence="5 7" key="2">
    <citation type="journal article" date="2016" name="Genome Announc.">
        <title>Complete Genome Sequence of the Highly Virulent Aeromonas schubertii Strain WL1483, Isolated from Diseased Snakehead Fish (Channa argus) in China.</title>
        <authorList>
            <person name="Liu L."/>
            <person name="Li N."/>
            <person name="Zhang D."/>
            <person name="Fu X."/>
            <person name="Shi C."/>
            <person name="Lin Q."/>
            <person name="Hao G."/>
        </authorList>
    </citation>
    <scope>NUCLEOTIDE SEQUENCE [LARGE SCALE GENOMIC DNA]</scope>
    <source>
        <strain evidence="5 7">WL1483</strain>
    </source>
</reference>
<gene>
    <name evidence="6" type="ORF">LA374_03675</name>
    <name evidence="5" type="ORF">WL1483_4908</name>
</gene>
<dbReference type="Gene3D" id="3.40.50.12780">
    <property type="entry name" value="N-terminal domain of ligase-like"/>
    <property type="match status" value="1"/>
</dbReference>
<dbReference type="OrthoDB" id="9803968at2"/>
<evidence type="ECO:0000256" key="3">
    <source>
        <dbReference type="SAM" id="Coils"/>
    </source>
</evidence>
<dbReference type="CDD" id="cd05907">
    <property type="entry name" value="VL_LC_FACS_like"/>
    <property type="match status" value="1"/>
</dbReference>
<dbReference type="GO" id="GO:0004467">
    <property type="term" value="F:long-chain fatty acid-CoA ligase activity"/>
    <property type="evidence" value="ECO:0007669"/>
    <property type="project" value="TreeGrafter"/>
</dbReference>
<dbReference type="RefSeq" id="WP_050666476.1">
    <property type="nucleotide sequence ID" value="NZ_CDDB01000050.1"/>
</dbReference>
<dbReference type="SUPFAM" id="SSF56801">
    <property type="entry name" value="Acetyl-CoA synthetase-like"/>
    <property type="match status" value="1"/>
</dbReference>
<keyword evidence="3" id="KW-0175">Coiled coil</keyword>
<dbReference type="EMBL" id="CP013067">
    <property type="protein sequence ID" value="ALP43081.1"/>
    <property type="molecule type" value="Genomic_DNA"/>
</dbReference>
<dbReference type="Proteomes" id="UP000774958">
    <property type="component" value="Unassembled WGS sequence"/>
</dbReference>